<evidence type="ECO:0000313" key="1">
    <source>
        <dbReference type="EMBL" id="RBO96132.1"/>
    </source>
</evidence>
<evidence type="ECO:0000313" key="2">
    <source>
        <dbReference type="Proteomes" id="UP000252586"/>
    </source>
</evidence>
<dbReference type="EMBL" id="QNRE01000001">
    <property type="protein sequence ID" value="RBO96132.1"/>
    <property type="molecule type" value="Genomic_DNA"/>
</dbReference>
<sequence>MSVTDTDETDVYERYEARMWDLHNDVWNAWGRIDQGISAPRYQSKFIPAELWAQMGVNEPAPPTIRQPSHRVVRNAHGTVVTSLGLSFPAEWSDADPTNGVEVEVYAASRDLPADASFGDVMTSWLGQLVAAISSTVSQHGFRFADNLAHYGTLSMGLGGLDFPDSARGRYVDENGHVTALLGLEDDVFPRTVDGPLSRFRMVNVKLLTVAESGYCVDGDRGVEQARAEIAELLVAQGDPLWSSLDRPSVV</sequence>
<proteinExistence type="predicted"/>
<dbReference type="AlphaFoldDB" id="A0A366E1C5"/>
<comment type="caution">
    <text evidence="1">The sequence shown here is derived from an EMBL/GenBank/DDBJ whole genome shotgun (WGS) entry which is preliminary data.</text>
</comment>
<organism evidence="1 2">
    <name type="scientific">Nocardia puris</name>
    <dbReference type="NCBI Taxonomy" id="208602"/>
    <lineage>
        <taxon>Bacteria</taxon>
        <taxon>Bacillati</taxon>
        <taxon>Actinomycetota</taxon>
        <taxon>Actinomycetes</taxon>
        <taxon>Mycobacteriales</taxon>
        <taxon>Nocardiaceae</taxon>
        <taxon>Nocardia</taxon>
    </lineage>
</organism>
<name>A0A366E1C5_9NOCA</name>
<accession>A0A366E1C5</accession>
<keyword evidence="2" id="KW-1185">Reference proteome</keyword>
<gene>
    <name evidence="1" type="ORF">DFR74_101143</name>
</gene>
<reference evidence="1 2" key="1">
    <citation type="submission" date="2018-06" db="EMBL/GenBank/DDBJ databases">
        <title>Genomic Encyclopedia of Type Strains, Phase IV (KMG-IV): sequencing the most valuable type-strain genomes for metagenomic binning, comparative biology and taxonomic classification.</title>
        <authorList>
            <person name="Goeker M."/>
        </authorList>
    </citation>
    <scope>NUCLEOTIDE SEQUENCE [LARGE SCALE GENOMIC DNA]</scope>
    <source>
        <strain evidence="1 2">DSM 44599</strain>
    </source>
</reference>
<protein>
    <recommendedName>
        <fullName evidence="3">Suppressor of fused protein SUFU</fullName>
    </recommendedName>
</protein>
<dbReference type="Proteomes" id="UP000252586">
    <property type="component" value="Unassembled WGS sequence"/>
</dbReference>
<evidence type="ECO:0008006" key="3">
    <source>
        <dbReference type="Google" id="ProtNLM"/>
    </source>
</evidence>